<dbReference type="InterPro" id="IPR013103">
    <property type="entry name" value="RVT_2"/>
</dbReference>
<feature type="domain" description="Reverse transcriptase Ty1/copia-type" evidence="4">
    <location>
        <begin position="263"/>
        <end position="305"/>
    </location>
</feature>
<proteinExistence type="predicted"/>
<dbReference type="PANTHER" id="PTHR42648">
    <property type="entry name" value="TRANSPOSASE, PUTATIVE-RELATED"/>
    <property type="match status" value="1"/>
</dbReference>
<evidence type="ECO:0000256" key="2">
    <source>
        <dbReference type="ARBA" id="ARBA00022801"/>
    </source>
</evidence>
<organism evidence="6 7">
    <name type="scientific">Tanacetum coccineum</name>
    <dbReference type="NCBI Taxonomy" id="301880"/>
    <lineage>
        <taxon>Eukaryota</taxon>
        <taxon>Viridiplantae</taxon>
        <taxon>Streptophyta</taxon>
        <taxon>Embryophyta</taxon>
        <taxon>Tracheophyta</taxon>
        <taxon>Spermatophyta</taxon>
        <taxon>Magnoliopsida</taxon>
        <taxon>eudicotyledons</taxon>
        <taxon>Gunneridae</taxon>
        <taxon>Pentapetalae</taxon>
        <taxon>asterids</taxon>
        <taxon>campanulids</taxon>
        <taxon>Asterales</taxon>
        <taxon>Asteraceae</taxon>
        <taxon>Asteroideae</taxon>
        <taxon>Anthemideae</taxon>
        <taxon>Anthemidinae</taxon>
        <taxon>Tanacetum</taxon>
    </lineage>
</organism>
<feature type="domain" description="Reverse transcriptase Ty1/copia-type" evidence="4">
    <location>
        <begin position="309"/>
        <end position="397"/>
    </location>
</feature>
<dbReference type="Proteomes" id="UP001151760">
    <property type="component" value="Unassembled WGS sequence"/>
</dbReference>
<evidence type="ECO:0000313" key="7">
    <source>
        <dbReference type="Proteomes" id="UP001151760"/>
    </source>
</evidence>
<gene>
    <name evidence="6" type="ORF">Tco_1094012</name>
</gene>
<evidence type="ECO:0000313" key="6">
    <source>
        <dbReference type="EMBL" id="GJT98494.1"/>
    </source>
</evidence>
<comment type="caution">
    <text evidence="6">The sequence shown here is derived from an EMBL/GenBank/DDBJ whole genome shotgun (WGS) entry which is preliminary data.</text>
</comment>
<feature type="domain" description="Retroviral polymerase SH3-like" evidence="5">
    <location>
        <begin position="105"/>
        <end position="137"/>
    </location>
</feature>
<dbReference type="EMBL" id="BQNB010020680">
    <property type="protein sequence ID" value="GJT98494.1"/>
    <property type="molecule type" value="Genomic_DNA"/>
</dbReference>
<evidence type="ECO:0000256" key="3">
    <source>
        <dbReference type="SAM" id="MobiDB-lite"/>
    </source>
</evidence>
<keyword evidence="2" id="KW-0378">Hydrolase</keyword>
<reference evidence="6" key="2">
    <citation type="submission" date="2022-01" db="EMBL/GenBank/DDBJ databases">
        <authorList>
            <person name="Yamashiro T."/>
            <person name="Shiraishi A."/>
            <person name="Satake H."/>
            <person name="Nakayama K."/>
        </authorList>
    </citation>
    <scope>NUCLEOTIDE SEQUENCE</scope>
</reference>
<dbReference type="InterPro" id="IPR039537">
    <property type="entry name" value="Retrotran_Ty1/copia-like"/>
</dbReference>
<evidence type="ECO:0000259" key="5">
    <source>
        <dbReference type="Pfam" id="PF25597"/>
    </source>
</evidence>
<feature type="region of interest" description="Disordered" evidence="3">
    <location>
        <begin position="169"/>
        <end position="222"/>
    </location>
</feature>
<accession>A0ABQ5IFP6</accession>
<dbReference type="PANTHER" id="PTHR42648:SF31">
    <property type="entry name" value="RNA-DIRECTED DNA POLYMERASE"/>
    <property type="match status" value="1"/>
</dbReference>
<reference evidence="6" key="1">
    <citation type="journal article" date="2022" name="Int. J. Mol. Sci.">
        <title>Draft Genome of Tanacetum Coccineum: Genomic Comparison of Closely Related Tanacetum-Family Plants.</title>
        <authorList>
            <person name="Yamashiro T."/>
            <person name="Shiraishi A."/>
            <person name="Nakayama K."/>
            <person name="Satake H."/>
        </authorList>
    </citation>
    <scope>NUCLEOTIDE SEQUENCE</scope>
</reference>
<feature type="compositionally biased region" description="Low complexity" evidence="3">
    <location>
        <begin position="193"/>
        <end position="207"/>
    </location>
</feature>
<name>A0ABQ5IFP6_9ASTR</name>
<evidence type="ECO:0000259" key="4">
    <source>
        <dbReference type="Pfam" id="PF07727"/>
    </source>
</evidence>
<sequence length="401" mass="45133">MASQVVSDFSNYMTKETPFDFEFENGVQNGKGNLNQRMVAAICQEMMKLFKGKEVDHNNDVSTSKPYAATYLINKMPMKILDWKTPFEMLHGMPPSYDHLRVMGCLCFATMTKPHKDKFAPRSIKSVLSGYPPGQKGKCFPFQKDSIPSKTPSNIQKWPMKDVVSDEEFVPFSGPDASPDPVMPNTPSDHNVSSPAPNLPSSSAESAMSIPEPVVPTRRSTRTTIQPPWLKDFVKSKHKAASLAHVMSTSKPNSYLQAVDDPKWVYKIKYYADGTVERYKARLVIRGFDKKEGVDYKHIFSPVSKAATALRKWNQELSKFLVTLCFIQSKHDYSLFVKAQGDLFIVALVYVDDILLTGNSVQDIQNTKLALDNKFTIKDLGLARYFLGIELCNTENGTFLH</sequence>
<evidence type="ECO:0000256" key="1">
    <source>
        <dbReference type="ARBA" id="ARBA00022723"/>
    </source>
</evidence>
<protein>
    <submittedName>
        <fullName evidence="6">Retrovirus-related pol polyprotein from transposon TNT 1-94</fullName>
    </submittedName>
</protein>
<keyword evidence="7" id="KW-1185">Reference proteome</keyword>
<dbReference type="InterPro" id="IPR057670">
    <property type="entry name" value="SH3_retrovirus"/>
</dbReference>
<dbReference type="Pfam" id="PF07727">
    <property type="entry name" value="RVT_2"/>
    <property type="match status" value="2"/>
</dbReference>
<keyword evidence="1" id="KW-0479">Metal-binding</keyword>
<dbReference type="Pfam" id="PF25597">
    <property type="entry name" value="SH3_retrovirus"/>
    <property type="match status" value="1"/>
</dbReference>